<reference evidence="2" key="1">
    <citation type="submission" date="2016-12" db="EMBL/GenBank/DDBJ databases">
        <authorList>
            <person name="Varghese N."/>
            <person name="Submissions S."/>
        </authorList>
    </citation>
    <scope>NUCLEOTIDE SEQUENCE [LARGE SCALE GENOMIC DNA]</scope>
    <source>
        <strain evidence="2">DSM 18830</strain>
    </source>
</reference>
<evidence type="ECO:0000313" key="1">
    <source>
        <dbReference type="EMBL" id="SHO73636.1"/>
    </source>
</evidence>
<dbReference type="EMBL" id="FRYK01000003">
    <property type="protein sequence ID" value="SHO73636.1"/>
    <property type="molecule type" value="Genomic_DNA"/>
</dbReference>
<dbReference type="Proteomes" id="UP000184611">
    <property type="component" value="Unassembled WGS sequence"/>
</dbReference>
<dbReference type="Pfam" id="PF04255">
    <property type="entry name" value="DUF433"/>
    <property type="match status" value="1"/>
</dbReference>
<evidence type="ECO:0000313" key="2">
    <source>
        <dbReference type="Proteomes" id="UP000184611"/>
    </source>
</evidence>
<dbReference type="InterPro" id="IPR007367">
    <property type="entry name" value="DUF433"/>
</dbReference>
<dbReference type="SUPFAM" id="SSF46689">
    <property type="entry name" value="Homeodomain-like"/>
    <property type="match status" value="1"/>
</dbReference>
<name>A0A1M7ZXQ3_9FLAO</name>
<dbReference type="AlphaFoldDB" id="A0A1M7ZXQ3"/>
<dbReference type="RefSeq" id="WP_073583929.1">
    <property type="nucleotide sequence ID" value="NZ_CBCSEA010000005.1"/>
</dbReference>
<accession>A0A1M7ZXQ3</accession>
<protein>
    <submittedName>
        <fullName evidence="1">Uncharacterized conserved protein, DUF433 family</fullName>
    </submittedName>
</protein>
<dbReference type="InterPro" id="IPR009057">
    <property type="entry name" value="Homeodomain-like_sf"/>
</dbReference>
<organism evidence="1 2">
    <name type="scientific">Flavobacterium cucumis</name>
    <dbReference type="NCBI Taxonomy" id="416016"/>
    <lineage>
        <taxon>Bacteria</taxon>
        <taxon>Pseudomonadati</taxon>
        <taxon>Bacteroidota</taxon>
        <taxon>Flavobacteriia</taxon>
        <taxon>Flavobacteriales</taxon>
        <taxon>Flavobacteriaceae</taxon>
        <taxon>Flavobacterium</taxon>
    </lineage>
</organism>
<sequence length="74" mass="8519">MINYQEHIEIKPEVRFGKPIIKGTRISVYDVLNWLANGMNINEIITDFPELTEDKIKSCLAYAADKEHKVRVAS</sequence>
<keyword evidence="2" id="KW-1185">Reference proteome</keyword>
<dbReference type="PANTHER" id="PTHR34849:SF5">
    <property type="entry name" value="SSL2733 PROTEIN"/>
    <property type="match status" value="1"/>
</dbReference>
<dbReference type="InterPro" id="IPR036388">
    <property type="entry name" value="WH-like_DNA-bd_sf"/>
</dbReference>
<gene>
    <name evidence="1" type="ORF">SAMN05443547_1999</name>
</gene>
<dbReference type="STRING" id="416016.SAMN05443547_1999"/>
<dbReference type="Gene3D" id="1.10.10.10">
    <property type="entry name" value="Winged helix-like DNA-binding domain superfamily/Winged helix DNA-binding domain"/>
    <property type="match status" value="1"/>
</dbReference>
<dbReference type="PANTHER" id="PTHR34849">
    <property type="entry name" value="SSL5025 PROTEIN"/>
    <property type="match status" value="1"/>
</dbReference>
<proteinExistence type="predicted"/>